<dbReference type="EnsemblPlants" id="MELO3C033336.2.1">
    <property type="protein sequence ID" value="MELO3C033336.2.1"/>
    <property type="gene ID" value="MELO3C033336.2"/>
</dbReference>
<sequence>MKKTGQLVFTRNQKSVPVELECLFDMVGNIIQSTKTVMKKSDKLKRSCACDSGSGSVSRVICVYARGIRFTYLQVEIEFPVSLGLPVKSVNFESRQIQVQKSVVRRLHAIFQSKVAGCAGGGVTCSALHRFVNHQILTSFKEFRGDYHRHFYKYIDPEQTRKPTTQIGGMSRRLTLSML</sequence>
<name>A0A9I9EG96_CUCME</name>
<organism evidence="1">
    <name type="scientific">Cucumis melo</name>
    <name type="common">Muskmelon</name>
    <dbReference type="NCBI Taxonomy" id="3656"/>
    <lineage>
        <taxon>Eukaryota</taxon>
        <taxon>Viridiplantae</taxon>
        <taxon>Streptophyta</taxon>
        <taxon>Embryophyta</taxon>
        <taxon>Tracheophyta</taxon>
        <taxon>Spermatophyta</taxon>
        <taxon>Magnoliopsida</taxon>
        <taxon>eudicotyledons</taxon>
        <taxon>Gunneridae</taxon>
        <taxon>Pentapetalae</taxon>
        <taxon>rosids</taxon>
        <taxon>fabids</taxon>
        <taxon>Cucurbitales</taxon>
        <taxon>Cucurbitaceae</taxon>
        <taxon>Benincaseae</taxon>
        <taxon>Cucumis</taxon>
    </lineage>
</organism>
<reference evidence="1" key="1">
    <citation type="submission" date="2023-03" db="UniProtKB">
        <authorList>
            <consortium name="EnsemblPlants"/>
        </authorList>
    </citation>
    <scope>IDENTIFICATION</scope>
</reference>
<evidence type="ECO:0008006" key="2">
    <source>
        <dbReference type="Google" id="ProtNLM"/>
    </source>
</evidence>
<protein>
    <recommendedName>
        <fullName evidence="2">CACTA en-spm transposon protein</fullName>
    </recommendedName>
</protein>
<accession>A0A9I9EG96</accession>
<dbReference type="Gramene" id="MELO3C033336.2.1">
    <property type="protein sequence ID" value="MELO3C033336.2.1"/>
    <property type="gene ID" value="MELO3C033336.2"/>
</dbReference>
<proteinExistence type="predicted"/>
<dbReference type="AlphaFoldDB" id="A0A9I9EG96"/>
<evidence type="ECO:0000313" key="1">
    <source>
        <dbReference type="EnsemblPlants" id="MELO3C033336.2.1"/>
    </source>
</evidence>